<name>A0A6B9LHC6_9CAUD</name>
<accession>A0A6B9LHC6</accession>
<dbReference type="GO" id="GO:0098994">
    <property type="term" value="P:symbiont entry into host cell via disruption of host cell envelope"/>
    <property type="evidence" value="ECO:0007669"/>
    <property type="project" value="UniProtKB-KW"/>
</dbReference>
<evidence type="ECO:0000256" key="3">
    <source>
        <dbReference type="ARBA" id="ARBA00022732"/>
    </source>
</evidence>
<sequence>MALTNLTKPRARWATFKLKAANAISRSLYEKLCEQPVSIKSFGAKVDGTTDDTDAIRATIDFAHAMMNGNGKVFLTAGDIKYTSFYVPATVELVGAGRKTRLYPTNESGTYGLSVAANAVARDFFIYGDNSQGWGLQVSNNCQLKNVHIYNFKGDTTADDGIGLLLEGSWSSTFERVIVKQNRVDCVLGKDGTSLENNANTFYSCGFEYSVDEGFLIRKAAQTTLVGCWFGHHGIDNNDQGQAAFRCIDEKATVSLIGFYSEWTSIAVDMQGRTLELSNFRSSGNILIGKGKSFIQGGELFGYGGKIIPSAGSTGYALVVNCTHDLGYDIAPEAEDPEGRISLLNMGGHAMSMRQGLNIYGGKNLELNGGSGIEVNNGAPLRTNGTGGIGSNGGKIWVGGEDLEVVDSSRGLILKAPNTQRYRLQVDSSGNVTTTLVT</sequence>
<evidence type="ECO:0000256" key="4">
    <source>
        <dbReference type="ARBA" id="ARBA00022844"/>
    </source>
</evidence>
<evidence type="ECO:0008006" key="9">
    <source>
        <dbReference type="Google" id="ProtNLM"/>
    </source>
</evidence>
<evidence type="ECO:0000256" key="1">
    <source>
        <dbReference type="ARBA" id="ARBA00004328"/>
    </source>
</evidence>
<evidence type="ECO:0000313" key="8">
    <source>
        <dbReference type="Proteomes" id="UP000464544"/>
    </source>
</evidence>
<keyword evidence="8" id="KW-1185">Reference proteome</keyword>
<evidence type="ECO:0000256" key="6">
    <source>
        <dbReference type="ARBA" id="ARBA00035731"/>
    </source>
</evidence>
<evidence type="ECO:0000256" key="2">
    <source>
        <dbReference type="ARBA" id="ARBA00022717"/>
    </source>
</evidence>
<proteinExistence type="predicted"/>
<keyword evidence="2" id="KW-1235">Degradation of host cell envelope components during virus entry</keyword>
<organism evidence="7 8">
    <name type="scientific">Vibrio phage VP-HS15</name>
    <dbReference type="NCBI Taxonomy" id="2686284"/>
    <lineage>
        <taxon>Viruses</taxon>
        <taxon>Duplodnaviria</taxon>
        <taxon>Heunggongvirae</taxon>
        <taxon>Uroviricota</taxon>
        <taxon>Caudoviricetes</taxon>
        <taxon>Autographivirales</taxon>
        <taxon>Autosignataviridae</taxon>
        <taxon>Colwellvirinae</taxon>
        <taxon>Kaohsiungvirus</taxon>
        <taxon>Kaohsiungvirus VPHS15</taxon>
    </lineage>
</organism>
<keyword evidence="5" id="KW-1160">Virus entry into host cell</keyword>
<protein>
    <recommendedName>
        <fullName evidence="9">Pectate lyase superfamily protein domain-containing protein</fullName>
    </recommendedName>
</protein>
<keyword evidence="6" id="KW-1238">Degradation of host capsule during virus entry</keyword>
<dbReference type="GO" id="GO:0098996">
    <property type="term" value="P:symbiont entry into host cell via disruption of host cell glycocalyx"/>
    <property type="evidence" value="ECO:0007669"/>
    <property type="project" value="UniProtKB-KW"/>
</dbReference>
<dbReference type="InterPro" id="IPR011050">
    <property type="entry name" value="Pectin_lyase_fold/virulence"/>
</dbReference>
<evidence type="ECO:0000256" key="5">
    <source>
        <dbReference type="ARBA" id="ARBA00023296"/>
    </source>
</evidence>
<dbReference type="InterPro" id="IPR012334">
    <property type="entry name" value="Pectin_lyas_fold"/>
</dbReference>
<dbReference type="SUPFAM" id="SSF51126">
    <property type="entry name" value="Pectin lyase-like"/>
    <property type="match status" value="1"/>
</dbReference>
<dbReference type="Gene3D" id="2.160.20.10">
    <property type="entry name" value="Single-stranded right-handed beta-helix, Pectin lyase-like"/>
    <property type="match status" value="1"/>
</dbReference>
<comment type="subcellular location">
    <subcellularLocation>
        <location evidence="1">Virion</location>
    </subcellularLocation>
</comment>
<reference evidence="7 8" key="1">
    <citation type="submission" date="2019-12" db="EMBL/GenBank/DDBJ databases">
        <title>Phage VP-HS15 from Vibrio parahaemolyticus.</title>
        <authorList>
            <person name="Liu X.-Q."/>
        </authorList>
    </citation>
    <scope>NUCLEOTIDE SEQUENCE [LARGE SCALE GENOMIC DNA]</scope>
</reference>
<keyword evidence="3" id="KW-1227">Viral tail protein</keyword>
<evidence type="ECO:0000313" key="7">
    <source>
        <dbReference type="EMBL" id="QHB42727.1"/>
    </source>
</evidence>
<dbReference type="Proteomes" id="UP000464544">
    <property type="component" value="Segment"/>
</dbReference>
<dbReference type="EMBL" id="MN807240">
    <property type="protein sequence ID" value="QHB42727.1"/>
    <property type="molecule type" value="Genomic_DNA"/>
</dbReference>
<dbReference type="GO" id="GO:0098015">
    <property type="term" value="C:virus tail"/>
    <property type="evidence" value="ECO:0007669"/>
    <property type="project" value="UniProtKB-KW"/>
</dbReference>
<keyword evidence="4" id="KW-0946">Virion</keyword>